<feature type="non-terminal residue" evidence="2">
    <location>
        <position position="1"/>
    </location>
</feature>
<dbReference type="EMBL" id="BARW01034618">
    <property type="protein sequence ID" value="GAJ08310.1"/>
    <property type="molecule type" value="Genomic_DNA"/>
</dbReference>
<dbReference type="AlphaFoldDB" id="X1VK23"/>
<name>X1VK23_9ZZZZ</name>
<sequence>EQQLKESPTEPVSEEVPCCADAVTSAEPGTEEGSDIAKIKAKFIDFLGSASAPHGLDAYTKQAMAIALSVATRCEPCLKMHLKKAKEKGFTQDEIDEAAWMGISFGGSPTMVFYEQNRGT</sequence>
<reference evidence="2" key="1">
    <citation type="journal article" date="2014" name="Front. Microbiol.">
        <title>High frequency of phylogenetically diverse reductive dehalogenase-homologous genes in deep subseafloor sedimentary metagenomes.</title>
        <authorList>
            <person name="Kawai M."/>
            <person name="Futagami T."/>
            <person name="Toyoda A."/>
            <person name="Takaki Y."/>
            <person name="Nishi S."/>
            <person name="Hori S."/>
            <person name="Arai W."/>
            <person name="Tsubouchi T."/>
            <person name="Morono Y."/>
            <person name="Uchiyama I."/>
            <person name="Ito T."/>
            <person name="Fujiyama A."/>
            <person name="Inagaki F."/>
            <person name="Takami H."/>
        </authorList>
    </citation>
    <scope>NUCLEOTIDE SEQUENCE</scope>
    <source>
        <strain evidence="2">Expedition CK06-06</strain>
    </source>
</reference>
<evidence type="ECO:0000313" key="2">
    <source>
        <dbReference type="EMBL" id="GAJ08310.1"/>
    </source>
</evidence>
<protein>
    <recommendedName>
        <fullName evidence="1">Carboxymuconolactone decarboxylase-like domain-containing protein</fullName>
    </recommendedName>
</protein>
<organism evidence="2">
    <name type="scientific">marine sediment metagenome</name>
    <dbReference type="NCBI Taxonomy" id="412755"/>
    <lineage>
        <taxon>unclassified sequences</taxon>
        <taxon>metagenomes</taxon>
        <taxon>ecological metagenomes</taxon>
    </lineage>
</organism>
<comment type="caution">
    <text evidence="2">The sequence shown here is derived from an EMBL/GenBank/DDBJ whole genome shotgun (WGS) entry which is preliminary data.</text>
</comment>
<dbReference type="InterPro" id="IPR004675">
    <property type="entry name" value="AhpD_core"/>
</dbReference>
<evidence type="ECO:0000259" key="1">
    <source>
        <dbReference type="Pfam" id="PF02627"/>
    </source>
</evidence>
<feature type="domain" description="Carboxymuconolactone decarboxylase-like" evidence="1">
    <location>
        <begin position="40"/>
        <end position="111"/>
    </location>
</feature>
<dbReference type="PANTHER" id="PTHR33930">
    <property type="entry name" value="ALKYL HYDROPEROXIDE REDUCTASE AHPD"/>
    <property type="match status" value="1"/>
</dbReference>
<dbReference type="InterPro" id="IPR003779">
    <property type="entry name" value="CMD-like"/>
</dbReference>
<accession>X1VK23</accession>
<dbReference type="Gene3D" id="1.20.1290.10">
    <property type="entry name" value="AhpD-like"/>
    <property type="match status" value="1"/>
</dbReference>
<proteinExistence type="predicted"/>
<dbReference type="InterPro" id="IPR029032">
    <property type="entry name" value="AhpD-like"/>
</dbReference>
<dbReference type="GO" id="GO:0051920">
    <property type="term" value="F:peroxiredoxin activity"/>
    <property type="evidence" value="ECO:0007669"/>
    <property type="project" value="InterPro"/>
</dbReference>
<dbReference type="Pfam" id="PF02627">
    <property type="entry name" value="CMD"/>
    <property type="match status" value="1"/>
</dbReference>
<dbReference type="SUPFAM" id="SSF69118">
    <property type="entry name" value="AhpD-like"/>
    <property type="match status" value="1"/>
</dbReference>
<dbReference type="PANTHER" id="PTHR33930:SF2">
    <property type="entry name" value="BLR3452 PROTEIN"/>
    <property type="match status" value="1"/>
</dbReference>
<gene>
    <name evidence="2" type="ORF">S12H4_54205</name>
</gene>
<dbReference type="NCBIfam" id="TIGR00778">
    <property type="entry name" value="ahpD_dom"/>
    <property type="match status" value="1"/>
</dbReference>